<dbReference type="Proteomes" id="UP000235943">
    <property type="component" value="Unassembled WGS sequence"/>
</dbReference>
<sequence length="42" mass="4220">MSTGLLVLAAALWGAVAGALLPRAAHRFSAPSGEAWRGECPG</sequence>
<name>A0A2N8THX6_9ACTN</name>
<evidence type="ECO:0000313" key="1">
    <source>
        <dbReference type="EMBL" id="PNG18608.1"/>
    </source>
</evidence>
<proteinExistence type="predicted"/>
<dbReference type="AlphaFoldDB" id="A0A2N8THX6"/>
<comment type="caution">
    <text evidence="1">The sequence shown here is derived from an EMBL/GenBank/DDBJ whole genome shotgun (WGS) entry which is preliminary data.</text>
</comment>
<organism evidence="1 2">
    <name type="scientific">Streptomyces cahuitamycinicus</name>
    <dbReference type="NCBI Taxonomy" id="2070367"/>
    <lineage>
        <taxon>Bacteria</taxon>
        <taxon>Bacillati</taxon>
        <taxon>Actinomycetota</taxon>
        <taxon>Actinomycetes</taxon>
        <taxon>Kitasatosporales</taxon>
        <taxon>Streptomycetaceae</taxon>
        <taxon>Streptomyces</taxon>
    </lineage>
</organism>
<gene>
    <name evidence="1" type="ORF">C1J00_30165</name>
</gene>
<accession>A0A2N8THX6</accession>
<protein>
    <submittedName>
        <fullName evidence="1">Prepilin peptidase</fullName>
    </submittedName>
</protein>
<keyword evidence="2" id="KW-1185">Reference proteome</keyword>
<feature type="non-terminal residue" evidence="1">
    <location>
        <position position="42"/>
    </location>
</feature>
<evidence type="ECO:0000313" key="2">
    <source>
        <dbReference type="Proteomes" id="UP000235943"/>
    </source>
</evidence>
<reference evidence="1 2" key="1">
    <citation type="submission" date="2018-01" db="EMBL/GenBank/DDBJ databases">
        <title>Draft genome sequence of Streptomyces sp. 13K301.</title>
        <authorList>
            <person name="Sahin N."/>
            <person name="Saygin H."/>
            <person name="Ay H."/>
        </authorList>
    </citation>
    <scope>NUCLEOTIDE SEQUENCE [LARGE SCALE GENOMIC DNA]</scope>
    <source>
        <strain evidence="1 2">13K301</strain>
    </source>
</reference>
<dbReference type="EMBL" id="POUC01000296">
    <property type="protein sequence ID" value="PNG18608.1"/>
    <property type="molecule type" value="Genomic_DNA"/>
</dbReference>